<reference evidence="1" key="1">
    <citation type="journal article" date="2020" name="Stud. Mycol.">
        <title>101 Dothideomycetes genomes: a test case for predicting lifestyles and emergence of pathogens.</title>
        <authorList>
            <person name="Haridas S."/>
            <person name="Albert R."/>
            <person name="Binder M."/>
            <person name="Bloem J."/>
            <person name="Labutti K."/>
            <person name="Salamov A."/>
            <person name="Andreopoulos B."/>
            <person name="Baker S."/>
            <person name="Barry K."/>
            <person name="Bills G."/>
            <person name="Bluhm B."/>
            <person name="Cannon C."/>
            <person name="Castanera R."/>
            <person name="Culley D."/>
            <person name="Daum C."/>
            <person name="Ezra D."/>
            <person name="Gonzalez J."/>
            <person name="Henrissat B."/>
            <person name="Kuo A."/>
            <person name="Liang C."/>
            <person name="Lipzen A."/>
            <person name="Lutzoni F."/>
            <person name="Magnuson J."/>
            <person name="Mondo S."/>
            <person name="Nolan M."/>
            <person name="Ohm R."/>
            <person name="Pangilinan J."/>
            <person name="Park H.-J."/>
            <person name="Ramirez L."/>
            <person name="Alfaro M."/>
            <person name="Sun H."/>
            <person name="Tritt A."/>
            <person name="Yoshinaga Y."/>
            <person name="Zwiers L.-H."/>
            <person name="Turgeon B."/>
            <person name="Goodwin S."/>
            <person name="Spatafora J."/>
            <person name="Crous P."/>
            <person name="Grigoriev I."/>
        </authorList>
    </citation>
    <scope>NUCLEOTIDE SEQUENCE</scope>
    <source>
        <strain evidence="1">ATCC 200398</strain>
    </source>
</reference>
<accession>A0ACB6R4S8</accession>
<evidence type="ECO:0000313" key="1">
    <source>
        <dbReference type="EMBL" id="KAF2473302.1"/>
    </source>
</evidence>
<proteinExistence type="predicted"/>
<dbReference type="EMBL" id="MU003500">
    <property type="protein sequence ID" value="KAF2473302.1"/>
    <property type="molecule type" value="Genomic_DNA"/>
</dbReference>
<evidence type="ECO:0000313" key="2">
    <source>
        <dbReference type="Proteomes" id="UP000799755"/>
    </source>
</evidence>
<protein>
    <submittedName>
        <fullName evidence="1">Uncharacterized protein</fullName>
    </submittedName>
</protein>
<keyword evidence="2" id="KW-1185">Reference proteome</keyword>
<sequence>MSNLSFKDQYEQKNEIPSDGTTSDPIDNSYVSRTGQSQIPVQKDEAPVEDPIDPDVADSNEQLASDDKEAIDQSNIMDSCTRGATKQAGTYAEPGMREVFPALGMELLPFASKDFTRSAMSDVVRAK</sequence>
<comment type="caution">
    <text evidence="1">The sequence shown here is derived from an EMBL/GenBank/DDBJ whole genome shotgun (WGS) entry which is preliminary data.</text>
</comment>
<name>A0ACB6R4S8_9PLEO</name>
<gene>
    <name evidence="1" type="ORF">BDR25DRAFT_257644</name>
</gene>
<dbReference type="Proteomes" id="UP000799755">
    <property type="component" value="Unassembled WGS sequence"/>
</dbReference>
<organism evidence="1 2">
    <name type="scientific">Lindgomyces ingoldianus</name>
    <dbReference type="NCBI Taxonomy" id="673940"/>
    <lineage>
        <taxon>Eukaryota</taxon>
        <taxon>Fungi</taxon>
        <taxon>Dikarya</taxon>
        <taxon>Ascomycota</taxon>
        <taxon>Pezizomycotina</taxon>
        <taxon>Dothideomycetes</taxon>
        <taxon>Pleosporomycetidae</taxon>
        <taxon>Pleosporales</taxon>
        <taxon>Lindgomycetaceae</taxon>
        <taxon>Lindgomyces</taxon>
    </lineage>
</organism>